<evidence type="ECO:0000313" key="5">
    <source>
        <dbReference type="Proteomes" id="UP000509335"/>
    </source>
</evidence>
<dbReference type="InterPro" id="IPR013107">
    <property type="entry name" value="Acyl-CoA_DH_C"/>
</dbReference>
<name>A0A7H8XT04_9ACTN</name>
<reference evidence="4 5" key="1">
    <citation type="submission" date="2020-07" db="EMBL/GenBank/DDBJ databases">
        <title>A bifunctional nitrone conjugated secondary metabolite targeting the ribosome.</title>
        <authorList>
            <person name="Limbrick E.M."/>
            <person name="Graf M."/>
            <person name="Derewacz D.K."/>
            <person name="Nguyen F."/>
            <person name="Spraggins J.M."/>
            <person name="Wieland M."/>
            <person name="Ynigez-Gutierrez A.E."/>
            <person name="Reisman B.J."/>
            <person name="Zinshteyn B."/>
            <person name="McCulloch K."/>
            <person name="Iverson T.M."/>
            <person name="Green R."/>
            <person name="Wilson D.N."/>
            <person name="Bachmann B.O."/>
        </authorList>
    </citation>
    <scope>NUCLEOTIDE SEQUENCE [LARGE SCALE GENOMIC DNA]</scope>
    <source>
        <strain evidence="5">aurantiaca</strain>
    </source>
</reference>
<dbReference type="Gene3D" id="1.10.540.10">
    <property type="entry name" value="Acyl-CoA dehydrogenase/oxidase, N-terminal domain"/>
    <property type="match status" value="1"/>
</dbReference>
<dbReference type="GO" id="GO:0003995">
    <property type="term" value="F:acyl-CoA dehydrogenase activity"/>
    <property type="evidence" value="ECO:0007669"/>
    <property type="project" value="TreeGrafter"/>
</dbReference>
<organism evidence="4 5">
    <name type="scientific">Micromonospora carbonacea</name>
    <dbReference type="NCBI Taxonomy" id="47853"/>
    <lineage>
        <taxon>Bacteria</taxon>
        <taxon>Bacillati</taxon>
        <taxon>Actinomycetota</taxon>
        <taxon>Actinomycetes</taxon>
        <taxon>Micromonosporales</taxon>
        <taxon>Micromonosporaceae</taxon>
        <taxon>Micromonospora</taxon>
    </lineage>
</organism>
<evidence type="ECO:0000256" key="1">
    <source>
        <dbReference type="ARBA" id="ARBA00023002"/>
    </source>
</evidence>
<dbReference type="GO" id="GO:0050660">
    <property type="term" value="F:flavin adenine dinucleotide binding"/>
    <property type="evidence" value="ECO:0007669"/>
    <property type="project" value="InterPro"/>
</dbReference>
<dbReference type="SUPFAM" id="SSF47203">
    <property type="entry name" value="Acyl-CoA dehydrogenase C-terminal domain-like"/>
    <property type="match status" value="1"/>
</dbReference>
<dbReference type="SUPFAM" id="SSF56645">
    <property type="entry name" value="Acyl-CoA dehydrogenase NM domain-like"/>
    <property type="match status" value="1"/>
</dbReference>
<feature type="domain" description="Acyl-CoA dehydrogenase C-terminal" evidence="3">
    <location>
        <begin position="362"/>
        <end position="493"/>
    </location>
</feature>
<sequence>MARCSRAAVGPATVVHRRAGTGWPLTGTGTSGIWRLAGGPAERAAGDGPSPFEHAGPGVPGAWCVPSRPVGNFRSAPRARTAGTAVPSRRDVGRRTVCAEGVDVGVADRGVAGASRVRGEQEATVDDQDRIRLTGAVRELAPELARRAEEIEAARELPVDLLDRLRAAGCFRMFVPRSHGGYDADPHTGLTVLEALARADGSTGWTVMIGAETPHLLAMLSRDQFDKLYAHGPDVVVAGGFAPQGRAELADGGFQVTGRWAFASGSRHADWIFGNCVLTGDGQPLPGPAGQPVEVRSMLLPAGQVTVADTWHALGLRGTGSHDVRADWVYCPVERSFDLFAGVPCVPGPGFVAPLAQFVLHLGAVAVGIAQGALDDTVALLDGDRRRLYARQPLADSPAFRERLGRADLHVRATRALLRSLADDLFRAAHDGGPVALAGLQPRISASLPWVTEIATAAVDACYRAAGGGAARDSSPVQRRFRDIHTFSQHAAAAEGWLGNNGSQLLGRPVELAY</sequence>
<protein>
    <submittedName>
        <fullName evidence="4">Acyl-CoA dehydrogenase family protein</fullName>
    </submittedName>
</protein>
<accession>A0A7H8XT04</accession>
<evidence type="ECO:0000313" key="4">
    <source>
        <dbReference type="EMBL" id="QLD26921.1"/>
    </source>
</evidence>
<dbReference type="InterPro" id="IPR009100">
    <property type="entry name" value="AcylCoA_DH/oxidase_NM_dom_sf"/>
</dbReference>
<dbReference type="InterPro" id="IPR037069">
    <property type="entry name" value="AcylCoA_DH/ox_N_sf"/>
</dbReference>
<dbReference type="Pfam" id="PF08028">
    <property type="entry name" value="Acyl-CoA_dh_2"/>
    <property type="match status" value="1"/>
</dbReference>
<evidence type="ECO:0000259" key="3">
    <source>
        <dbReference type="Pfam" id="PF08028"/>
    </source>
</evidence>
<gene>
    <name evidence="4" type="ORF">HXZ27_24125</name>
</gene>
<dbReference type="AlphaFoldDB" id="A0A7H8XT04"/>
<dbReference type="Pfam" id="PF02771">
    <property type="entry name" value="Acyl-CoA_dh_N"/>
    <property type="match status" value="1"/>
</dbReference>
<proteinExistence type="predicted"/>
<dbReference type="PANTHER" id="PTHR43884">
    <property type="entry name" value="ACYL-COA DEHYDROGENASE"/>
    <property type="match status" value="1"/>
</dbReference>
<dbReference type="InterPro" id="IPR046373">
    <property type="entry name" value="Acyl-CoA_Oxase/DH_mid-dom_sf"/>
</dbReference>
<evidence type="ECO:0000259" key="2">
    <source>
        <dbReference type="Pfam" id="PF02771"/>
    </source>
</evidence>
<dbReference type="KEGG" id="mcab:HXZ27_24125"/>
<dbReference type="InterPro" id="IPR013786">
    <property type="entry name" value="AcylCoA_DH/ox_N"/>
</dbReference>
<dbReference type="InterPro" id="IPR036250">
    <property type="entry name" value="AcylCo_DH-like_C"/>
</dbReference>
<dbReference type="Gene3D" id="1.20.140.10">
    <property type="entry name" value="Butyryl-CoA Dehydrogenase, subunit A, domain 3"/>
    <property type="match status" value="1"/>
</dbReference>
<dbReference type="PANTHER" id="PTHR43884:SF25">
    <property type="entry name" value="ACYL-COA DEHYDROGENASE YDBM-RELATED"/>
    <property type="match status" value="1"/>
</dbReference>
<dbReference type="Proteomes" id="UP000509335">
    <property type="component" value="Chromosome"/>
</dbReference>
<feature type="domain" description="Acyl-CoA dehydrogenase/oxidase N-terminal" evidence="2">
    <location>
        <begin position="136"/>
        <end position="211"/>
    </location>
</feature>
<dbReference type="Gene3D" id="2.40.110.10">
    <property type="entry name" value="Butyryl-CoA Dehydrogenase, subunit A, domain 2"/>
    <property type="match status" value="1"/>
</dbReference>
<dbReference type="EMBL" id="CP058322">
    <property type="protein sequence ID" value="QLD26921.1"/>
    <property type="molecule type" value="Genomic_DNA"/>
</dbReference>
<keyword evidence="1" id="KW-0560">Oxidoreductase</keyword>